<evidence type="ECO:0000313" key="8">
    <source>
        <dbReference type="EMBL" id="XBS21382.1"/>
    </source>
</evidence>
<keyword evidence="3" id="KW-0864">Zinc transport</keyword>
<keyword evidence="4 6" id="KW-1133">Transmembrane helix</keyword>
<feature type="domain" description="Cation efflux protein transmembrane" evidence="7">
    <location>
        <begin position="22"/>
        <end position="194"/>
    </location>
</feature>
<comment type="subcellular location">
    <subcellularLocation>
        <location evidence="1">Membrane</location>
        <topology evidence="1">Multi-pass membrane protein</topology>
    </subcellularLocation>
</comment>
<evidence type="ECO:0000259" key="7">
    <source>
        <dbReference type="Pfam" id="PF01545"/>
    </source>
</evidence>
<dbReference type="Proteomes" id="UP001225378">
    <property type="component" value="Chromosome"/>
</dbReference>
<evidence type="ECO:0000313" key="9">
    <source>
        <dbReference type="Proteomes" id="UP001225378"/>
    </source>
</evidence>
<keyword evidence="3" id="KW-0406">Ion transport</keyword>
<sequence>MSDCECSLEVTDKEQYKVLWWLLLINAMMFVVELAAGLLSESTALIADSLDMLADASVYAISLYAVGKSAGQKAGVAFTSGIIEIILGLAAGFEVVDKLLHGSEPQSFYMISVGSLALLANSVCVWLIARFRDGDVHMRASYIFSKNDVIANLGVVTSGLLVALLGSNIPDLLIGMLIALVVTRGGIQILKESREAFRDR</sequence>
<evidence type="ECO:0000256" key="2">
    <source>
        <dbReference type="ARBA" id="ARBA00022692"/>
    </source>
</evidence>
<dbReference type="InterPro" id="IPR050681">
    <property type="entry name" value="CDF/SLC30A"/>
</dbReference>
<dbReference type="InterPro" id="IPR058533">
    <property type="entry name" value="Cation_efflux_TM"/>
</dbReference>
<keyword evidence="3" id="KW-0813">Transport</keyword>
<evidence type="ECO:0000256" key="5">
    <source>
        <dbReference type="ARBA" id="ARBA00023136"/>
    </source>
</evidence>
<evidence type="ECO:0000256" key="4">
    <source>
        <dbReference type="ARBA" id="ARBA00022989"/>
    </source>
</evidence>
<feature type="transmembrane region" description="Helical" evidence="6">
    <location>
        <begin position="18"/>
        <end position="39"/>
    </location>
</feature>
<dbReference type="PANTHER" id="PTHR11562">
    <property type="entry name" value="CATION EFFLUX PROTEIN/ ZINC TRANSPORTER"/>
    <property type="match status" value="1"/>
</dbReference>
<proteinExistence type="predicted"/>
<name>A0AAU7NWK0_9GAMM</name>
<dbReference type="PANTHER" id="PTHR11562:SF17">
    <property type="entry name" value="RE54080P-RELATED"/>
    <property type="match status" value="1"/>
</dbReference>
<dbReference type="Gene3D" id="1.20.1510.10">
    <property type="entry name" value="Cation efflux protein transmembrane domain"/>
    <property type="match status" value="1"/>
</dbReference>
<dbReference type="GO" id="GO:0005886">
    <property type="term" value="C:plasma membrane"/>
    <property type="evidence" value="ECO:0007669"/>
    <property type="project" value="TreeGrafter"/>
</dbReference>
<evidence type="ECO:0000256" key="1">
    <source>
        <dbReference type="ARBA" id="ARBA00004141"/>
    </source>
</evidence>
<feature type="transmembrane region" description="Helical" evidence="6">
    <location>
        <begin position="149"/>
        <end position="166"/>
    </location>
</feature>
<feature type="transmembrane region" description="Helical" evidence="6">
    <location>
        <begin position="74"/>
        <end position="96"/>
    </location>
</feature>
<protein>
    <submittedName>
        <fullName evidence="8">Cation diffusion facilitator family transporter</fullName>
    </submittedName>
</protein>
<evidence type="ECO:0000256" key="3">
    <source>
        <dbReference type="ARBA" id="ARBA00022906"/>
    </source>
</evidence>
<dbReference type="SUPFAM" id="SSF161111">
    <property type="entry name" value="Cation efflux protein transmembrane domain-like"/>
    <property type="match status" value="1"/>
</dbReference>
<dbReference type="RefSeq" id="WP_305909627.1">
    <property type="nucleotide sequence ID" value="NZ_CP157743.1"/>
</dbReference>
<dbReference type="AlphaFoldDB" id="A0AAU7NWK0"/>
<keyword evidence="9" id="KW-1185">Reference proteome</keyword>
<keyword evidence="5 6" id="KW-0472">Membrane</keyword>
<gene>
    <name evidence="8" type="ORF">Q9L42_004455</name>
</gene>
<reference evidence="8 9" key="1">
    <citation type="journal article" date="2024" name="Microbiology">
        <title>Methylomarinum rosea sp. nov., a novel halophilic methanotrophic bacterium from the hypersaline Lake Elton.</title>
        <authorList>
            <person name="Suleimanov R.Z."/>
            <person name="Oshkin I.Y."/>
            <person name="Danilova O.V."/>
            <person name="Suzina N.E."/>
            <person name="Dedysh S.N."/>
        </authorList>
    </citation>
    <scope>NUCLEOTIDE SEQUENCE [LARGE SCALE GENOMIC DNA]</scope>
    <source>
        <strain evidence="8 9">Ch1-1</strain>
    </source>
</reference>
<accession>A0AAU7NWK0</accession>
<evidence type="ECO:0000256" key="6">
    <source>
        <dbReference type="SAM" id="Phobius"/>
    </source>
</evidence>
<feature type="transmembrane region" description="Helical" evidence="6">
    <location>
        <begin position="108"/>
        <end position="129"/>
    </location>
</feature>
<keyword evidence="2 6" id="KW-0812">Transmembrane</keyword>
<organism evidence="8 9">
    <name type="scientific">Methylomarinum roseum</name>
    <dbReference type="NCBI Taxonomy" id="3067653"/>
    <lineage>
        <taxon>Bacteria</taxon>
        <taxon>Pseudomonadati</taxon>
        <taxon>Pseudomonadota</taxon>
        <taxon>Gammaproteobacteria</taxon>
        <taxon>Methylococcales</taxon>
        <taxon>Methylococcaceae</taxon>
        <taxon>Methylomarinum</taxon>
    </lineage>
</organism>
<dbReference type="GO" id="GO:0005385">
    <property type="term" value="F:zinc ion transmembrane transporter activity"/>
    <property type="evidence" value="ECO:0007669"/>
    <property type="project" value="TreeGrafter"/>
</dbReference>
<dbReference type="InterPro" id="IPR027469">
    <property type="entry name" value="Cation_efflux_TMD_sf"/>
</dbReference>
<dbReference type="KEGG" id="mech:Q9L42_004455"/>
<feature type="transmembrane region" description="Helical" evidence="6">
    <location>
        <begin position="172"/>
        <end position="190"/>
    </location>
</feature>
<keyword evidence="3" id="KW-0862">Zinc</keyword>
<dbReference type="Pfam" id="PF01545">
    <property type="entry name" value="Cation_efflux"/>
    <property type="match status" value="1"/>
</dbReference>
<dbReference type="EMBL" id="CP157743">
    <property type="protein sequence ID" value="XBS21382.1"/>
    <property type="molecule type" value="Genomic_DNA"/>
</dbReference>